<dbReference type="InterPro" id="IPR036871">
    <property type="entry name" value="PX_dom_sf"/>
</dbReference>
<accession>A0AAV0V2Q7</accession>
<gene>
    <name evidence="2" type="ORF">HBR001_LOCUS9437</name>
</gene>
<dbReference type="Pfam" id="PF00787">
    <property type="entry name" value="PX"/>
    <property type="match status" value="1"/>
</dbReference>
<dbReference type="SUPFAM" id="SSF64268">
    <property type="entry name" value="PX domain"/>
    <property type="match status" value="1"/>
</dbReference>
<dbReference type="CDD" id="cd06093">
    <property type="entry name" value="PX_domain"/>
    <property type="match status" value="1"/>
</dbReference>
<dbReference type="GO" id="GO:0035091">
    <property type="term" value="F:phosphatidylinositol binding"/>
    <property type="evidence" value="ECO:0007669"/>
    <property type="project" value="InterPro"/>
</dbReference>
<dbReference type="PROSITE" id="PS50195">
    <property type="entry name" value="PX"/>
    <property type="match status" value="1"/>
</dbReference>
<dbReference type="InterPro" id="IPR001683">
    <property type="entry name" value="PX_dom"/>
</dbReference>
<dbReference type="AlphaFoldDB" id="A0AAV0V2Q7"/>
<dbReference type="EMBL" id="CANTFL010001488">
    <property type="protein sequence ID" value="CAI5743357.1"/>
    <property type="molecule type" value="Genomic_DNA"/>
</dbReference>
<evidence type="ECO:0000259" key="1">
    <source>
        <dbReference type="PROSITE" id="PS50195"/>
    </source>
</evidence>
<dbReference type="Gene3D" id="3.30.1520.10">
    <property type="entry name" value="Phox-like domain"/>
    <property type="match status" value="1"/>
</dbReference>
<reference evidence="2" key="1">
    <citation type="submission" date="2022-12" db="EMBL/GenBank/DDBJ databases">
        <authorList>
            <person name="Webb A."/>
        </authorList>
    </citation>
    <scope>NUCLEOTIDE SEQUENCE</scope>
    <source>
        <strain evidence="2">Hp1</strain>
    </source>
</reference>
<sequence>MMKQSLFYTDQFGLSTSRTRQTGRRSIVSRRAQKIPNMLWRCSLSACSMLLSRDRSGGRPVEGRTDTGRRNTVGAVLSTASRSPLLATQTQLSCPRQLATTSRLGSGLLGVRNKGLHLFRDEAEYSDYLSAFVTGQHFERPGDGVIFYELETHLSKQHWRVMRRFSEFRALRQQLIKHFSRNNRRSAPRCAICENVLASIVATIFPSRHVWGPHLCCSSSEGALEETCIQERKSRFQEFVAICLRTIRSLRQHNRVMPENTTCEVSVALQMTEEFWGLSFTRYLGFLGERGVVDDMPVMTRHSLPLRQRQEEKSIN</sequence>
<keyword evidence="3" id="KW-1185">Reference proteome</keyword>
<name>A0AAV0V2Q7_HYABA</name>
<comment type="caution">
    <text evidence="2">The sequence shown here is derived from an EMBL/GenBank/DDBJ whole genome shotgun (WGS) entry which is preliminary data.</text>
</comment>
<organism evidence="2 3">
    <name type="scientific">Hyaloperonospora brassicae</name>
    <name type="common">Brassica downy mildew</name>
    <name type="synonym">Peronospora brassicae</name>
    <dbReference type="NCBI Taxonomy" id="162125"/>
    <lineage>
        <taxon>Eukaryota</taxon>
        <taxon>Sar</taxon>
        <taxon>Stramenopiles</taxon>
        <taxon>Oomycota</taxon>
        <taxon>Peronosporomycetes</taxon>
        <taxon>Peronosporales</taxon>
        <taxon>Peronosporaceae</taxon>
        <taxon>Hyaloperonospora</taxon>
    </lineage>
</organism>
<dbReference type="Proteomes" id="UP001162031">
    <property type="component" value="Unassembled WGS sequence"/>
</dbReference>
<protein>
    <recommendedName>
        <fullName evidence="1">PX domain-containing protein</fullName>
    </recommendedName>
</protein>
<evidence type="ECO:0000313" key="2">
    <source>
        <dbReference type="EMBL" id="CAI5743357.1"/>
    </source>
</evidence>
<evidence type="ECO:0000313" key="3">
    <source>
        <dbReference type="Proteomes" id="UP001162031"/>
    </source>
</evidence>
<proteinExistence type="predicted"/>
<feature type="domain" description="PX" evidence="1">
    <location>
        <begin position="126"/>
        <end position="267"/>
    </location>
</feature>